<dbReference type="EMBL" id="JBJKFK010001396">
    <property type="protein sequence ID" value="KAL3313202.1"/>
    <property type="molecule type" value="Genomic_DNA"/>
</dbReference>
<sequence>MQCPGISEEKSSYEVLPLEFRTKQLTEHPPRKKRRGLHPNKLVIDHVKVVDLKKNQRNVASLVRSRQGVLAPPICSTYGAPLKYMGHLKELFELPAHSSLTRCRQLSALFERGKQLCKANATIPKATQQVNSNDQELPPVEQARNENNDVKFDRQSMSINVEMGEAESTLIGQPILEQEVPMIELSSVYFYLKLFNPKEMAKMRIVTLRQDESQGPILLQPIRC</sequence>
<evidence type="ECO:0000313" key="1">
    <source>
        <dbReference type="EMBL" id="KAL3313202.1"/>
    </source>
</evidence>
<evidence type="ECO:0000313" key="2">
    <source>
        <dbReference type="Proteomes" id="UP001626550"/>
    </source>
</evidence>
<accession>A0ABD2Q0N1</accession>
<organism evidence="1 2">
    <name type="scientific">Cichlidogyrus casuarinus</name>
    <dbReference type="NCBI Taxonomy" id="1844966"/>
    <lineage>
        <taxon>Eukaryota</taxon>
        <taxon>Metazoa</taxon>
        <taxon>Spiralia</taxon>
        <taxon>Lophotrochozoa</taxon>
        <taxon>Platyhelminthes</taxon>
        <taxon>Monogenea</taxon>
        <taxon>Monopisthocotylea</taxon>
        <taxon>Dactylogyridea</taxon>
        <taxon>Ancyrocephalidae</taxon>
        <taxon>Cichlidogyrus</taxon>
    </lineage>
</organism>
<gene>
    <name evidence="1" type="ORF">Ciccas_008195</name>
</gene>
<proteinExistence type="predicted"/>
<protein>
    <submittedName>
        <fullName evidence="1">Uncharacterized protein</fullName>
    </submittedName>
</protein>
<keyword evidence="2" id="KW-1185">Reference proteome</keyword>
<dbReference type="AlphaFoldDB" id="A0ABD2Q0N1"/>
<name>A0ABD2Q0N1_9PLAT</name>
<dbReference type="Proteomes" id="UP001626550">
    <property type="component" value="Unassembled WGS sequence"/>
</dbReference>
<reference evidence="1 2" key="1">
    <citation type="submission" date="2024-11" db="EMBL/GenBank/DDBJ databases">
        <title>Adaptive evolution of stress response genes in parasites aligns with host niche diversity.</title>
        <authorList>
            <person name="Hahn C."/>
            <person name="Resl P."/>
        </authorList>
    </citation>
    <scope>NUCLEOTIDE SEQUENCE [LARGE SCALE GENOMIC DNA]</scope>
    <source>
        <strain evidence="1">EGGRZ-B1_66</strain>
        <tissue evidence="1">Body</tissue>
    </source>
</reference>
<comment type="caution">
    <text evidence="1">The sequence shown here is derived from an EMBL/GenBank/DDBJ whole genome shotgun (WGS) entry which is preliminary data.</text>
</comment>